<evidence type="ECO:0000313" key="2">
    <source>
        <dbReference type="Proteomes" id="UP000005239"/>
    </source>
</evidence>
<gene>
    <name evidence="1" type="primary">WBGene00274959</name>
</gene>
<protein>
    <submittedName>
        <fullName evidence="1">Uncharacterized protein</fullName>
    </submittedName>
</protein>
<dbReference type="Proteomes" id="UP000005239">
    <property type="component" value="Unassembled WGS sequence"/>
</dbReference>
<keyword evidence="2" id="KW-1185">Reference proteome</keyword>
<name>A0A2A6CVW7_PRIPA</name>
<proteinExistence type="predicted"/>
<dbReference type="AlphaFoldDB" id="A0A2A6CVW7"/>
<accession>A0A2A6CVW7</accession>
<accession>A0A8R1UQP0</accession>
<reference evidence="2" key="1">
    <citation type="journal article" date="2008" name="Nat. Genet.">
        <title>The Pristionchus pacificus genome provides a unique perspective on nematode lifestyle and parasitism.</title>
        <authorList>
            <person name="Dieterich C."/>
            <person name="Clifton S.W."/>
            <person name="Schuster L.N."/>
            <person name="Chinwalla A."/>
            <person name="Delehaunty K."/>
            <person name="Dinkelacker I."/>
            <person name="Fulton L."/>
            <person name="Fulton R."/>
            <person name="Godfrey J."/>
            <person name="Minx P."/>
            <person name="Mitreva M."/>
            <person name="Roeseler W."/>
            <person name="Tian H."/>
            <person name="Witte H."/>
            <person name="Yang S.P."/>
            <person name="Wilson R.K."/>
            <person name="Sommer R.J."/>
        </authorList>
    </citation>
    <scope>NUCLEOTIDE SEQUENCE [LARGE SCALE GENOMIC DNA]</scope>
    <source>
        <strain evidence="2">PS312</strain>
    </source>
</reference>
<organism evidence="1 2">
    <name type="scientific">Pristionchus pacificus</name>
    <name type="common">Parasitic nematode worm</name>
    <dbReference type="NCBI Taxonomy" id="54126"/>
    <lineage>
        <taxon>Eukaryota</taxon>
        <taxon>Metazoa</taxon>
        <taxon>Ecdysozoa</taxon>
        <taxon>Nematoda</taxon>
        <taxon>Chromadorea</taxon>
        <taxon>Rhabditida</taxon>
        <taxon>Rhabditina</taxon>
        <taxon>Diplogasteromorpha</taxon>
        <taxon>Diplogasteroidea</taxon>
        <taxon>Neodiplogasteridae</taxon>
        <taxon>Pristionchus</taxon>
    </lineage>
</organism>
<dbReference type="EnsemblMetazoa" id="PPA36590.1">
    <property type="protein sequence ID" value="PPA36590.1"/>
    <property type="gene ID" value="WBGene00274959"/>
</dbReference>
<sequence length="135" mass="15232">MSARAMNDRLISNARMDWNEYEAVCERVEQAQHMLALIKNVDSLKISNSGFSKVLMTMGIVIFHIESPVAPGDHSTLTTISAYFLTPIFFLLAARNVHCRQRREDTFSDIECHSIHSVKGFSLSFPDTLRANISV</sequence>
<reference evidence="1" key="2">
    <citation type="submission" date="2022-06" db="UniProtKB">
        <authorList>
            <consortium name="EnsemblMetazoa"/>
        </authorList>
    </citation>
    <scope>IDENTIFICATION</scope>
    <source>
        <strain evidence="1">PS312</strain>
    </source>
</reference>
<evidence type="ECO:0000313" key="1">
    <source>
        <dbReference type="EnsemblMetazoa" id="PPA36590.1"/>
    </source>
</evidence>